<keyword evidence="2" id="KW-1185">Reference proteome</keyword>
<sequence>GGAQALDAMMAWRQHSVREARQGAFLCAMQYDSANHHCPISESYFKLGKGATSPKSNL</sequence>
<gene>
    <name evidence="1" type="ORF">HAX54_016572</name>
</gene>
<comment type="caution">
    <text evidence="1">The sequence shown here is derived from an EMBL/GenBank/DDBJ whole genome shotgun (WGS) entry which is preliminary data.</text>
</comment>
<evidence type="ECO:0000313" key="2">
    <source>
        <dbReference type="Proteomes" id="UP000823775"/>
    </source>
</evidence>
<protein>
    <submittedName>
        <fullName evidence="1">Uncharacterized protein</fullName>
    </submittedName>
</protein>
<evidence type="ECO:0000313" key="1">
    <source>
        <dbReference type="EMBL" id="MCD9558888.1"/>
    </source>
</evidence>
<name>A0ABS8UKZ5_DATST</name>
<organism evidence="1 2">
    <name type="scientific">Datura stramonium</name>
    <name type="common">Jimsonweed</name>
    <name type="synonym">Common thornapple</name>
    <dbReference type="NCBI Taxonomy" id="4076"/>
    <lineage>
        <taxon>Eukaryota</taxon>
        <taxon>Viridiplantae</taxon>
        <taxon>Streptophyta</taxon>
        <taxon>Embryophyta</taxon>
        <taxon>Tracheophyta</taxon>
        <taxon>Spermatophyta</taxon>
        <taxon>Magnoliopsida</taxon>
        <taxon>eudicotyledons</taxon>
        <taxon>Gunneridae</taxon>
        <taxon>Pentapetalae</taxon>
        <taxon>asterids</taxon>
        <taxon>lamiids</taxon>
        <taxon>Solanales</taxon>
        <taxon>Solanaceae</taxon>
        <taxon>Solanoideae</taxon>
        <taxon>Datureae</taxon>
        <taxon>Datura</taxon>
    </lineage>
</organism>
<proteinExistence type="predicted"/>
<dbReference type="Proteomes" id="UP000823775">
    <property type="component" value="Unassembled WGS sequence"/>
</dbReference>
<reference evidence="1 2" key="1">
    <citation type="journal article" date="2021" name="BMC Genomics">
        <title>Datura genome reveals duplications of psychoactive alkaloid biosynthetic genes and high mutation rate following tissue culture.</title>
        <authorList>
            <person name="Rajewski A."/>
            <person name="Carter-House D."/>
            <person name="Stajich J."/>
            <person name="Litt A."/>
        </authorList>
    </citation>
    <scope>NUCLEOTIDE SEQUENCE [LARGE SCALE GENOMIC DNA]</scope>
    <source>
        <strain evidence="1">AR-01</strain>
    </source>
</reference>
<dbReference type="EMBL" id="JACEIK010002072">
    <property type="protein sequence ID" value="MCD9558888.1"/>
    <property type="molecule type" value="Genomic_DNA"/>
</dbReference>
<feature type="non-terminal residue" evidence="1">
    <location>
        <position position="1"/>
    </location>
</feature>
<accession>A0ABS8UKZ5</accession>